<dbReference type="AlphaFoldDB" id="A0A9W9ZXA5"/>
<name>A0A9W9ZXA5_9CNID</name>
<protein>
    <submittedName>
        <fullName evidence="1">Uncharacterized protein</fullName>
    </submittedName>
</protein>
<comment type="caution">
    <text evidence="1">The sequence shown here is derived from an EMBL/GenBank/DDBJ whole genome shotgun (WGS) entry which is preliminary data.</text>
</comment>
<sequence>MPAAEEPPVGRVKYCINKSKYAKELRTIQNDLDAAKRSKHEKPIESEPEFKFEAAIFRRESRPTISHVTRIKFVFAASEVAILRVSAEHQLMRAKDPNGPETQHNLQEVSNSDFVPTDREESLFYSGKFDCVEF</sequence>
<gene>
    <name evidence="1" type="ORF">OS493_030265</name>
</gene>
<evidence type="ECO:0000313" key="2">
    <source>
        <dbReference type="Proteomes" id="UP001163046"/>
    </source>
</evidence>
<dbReference type="OrthoDB" id="5989862at2759"/>
<evidence type="ECO:0000313" key="1">
    <source>
        <dbReference type="EMBL" id="KAJ7389581.1"/>
    </source>
</evidence>
<organism evidence="1 2">
    <name type="scientific">Desmophyllum pertusum</name>
    <dbReference type="NCBI Taxonomy" id="174260"/>
    <lineage>
        <taxon>Eukaryota</taxon>
        <taxon>Metazoa</taxon>
        <taxon>Cnidaria</taxon>
        <taxon>Anthozoa</taxon>
        <taxon>Hexacorallia</taxon>
        <taxon>Scleractinia</taxon>
        <taxon>Caryophylliina</taxon>
        <taxon>Caryophylliidae</taxon>
        <taxon>Desmophyllum</taxon>
    </lineage>
</organism>
<keyword evidence="2" id="KW-1185">Reference proteome</keyword>
<reference evidence="1" key="1">
    <citation type="submission" date="2023-01" db="EMBL/GenBank/DDBJ databases">
        <title>Genome assembly of the deep-sea coral Lophelia pertusa.</title>
        <authorList>
            <person name="Herrera S."/>
            <person name="Cordes E."/>
        </authorList>
    </citation>
    <scope>NUCLEOTIDE SEQUENCE</scope>
    <source>
        <strain evidence="1">USNM1676648</strain>
        <tissue evidence="1">Polyp</tissue>
    </source>
</reference>
<proteinExistence type="predicted"/>
<dbReference type="EMBL" id="MU825428">
    <property type="protein sequence ID" value="KAJ7389581.1"/>
    <property type="molecule type" value="Genomic_DNA"/>
</dbReference>
<dbReference type="Proteomes" id="UP001163046">
    <property type="component" value="Unassembled WGS sequence"/>
</dbReference>
<accession>A0A9W9ZXA5</accession>